<dbReference type="InterPro" id="IPR000073">
    <property type="entry name" value="AB_hydrolase_1"/>
</dbReference>
<dbReference type="InterPro" id="IPR029058">
    <property type="entry name" value="AB_hydrolase_fold"/>
</dbReference>
<dbReference type="InterPro" id="IPR000639">
    <property type="entry name" value="Epox_hydrolase-like"/>
</dbReference>
<dbReference type="PANTHER" id="PTHR43329">
    <property type="entry name" value="EPOXIDE HYDROLASE"/>
    <property type="match status" value="1"/>
</dbReference>
<dbReference type="AlphaFoldDB" id="A0A6M6BK10"/>
<dbReference type="PRINTS" id="PR00111">
    <property type="entry name" value="ABHYDROLASE"/>
</dbReference>
<evidence type="ECO:0000313" key="4">
    <source>
        <dbReference type="Proteomes" id="UP000501623"/>
    </source>
</evidence>
<dbReference type="Proteomes" id="UP000501623">
    <property type="component" value="Chromosome"/>
</dbReference>
<organism evidence="3 4">
    <name type="scientific">Hymenobacter taeanensis</name>
    <dbReference type="NCBI Taxonomy" id="2735321"/>
    <lineage>
        <taxon>Bacteria</taxon>
        <taxon>Pseudomonadati</taxon>
        <taxon>Bacteroidota</taxon>
        <taxon>Cytophagia</taxon>
        <taxon>Cytophagales</taxon>
        <taxon>Hymenobacteraceae</taxon>
        <taxon>Hymenobacter</taxon>
    </lineage>
</organism>
<accession>A0A6M6BK10</accession>
<keyword evidence="1 3" id="KW-0378">Hydrolase</keyword>
<keyword evidence="4" id="KW-1185">Reference proteome</keyword>
<dbReference type="GO" id="GO:0016787">
    <property type="term" value="F:hydrolase activity"/>
    <property type="evidence" value="ECO:0007669"/>
    <property type="project" value="UniProtKB-KW"/>
</dbReference>
<sequence>MTYELEYTFVRTNGISLHVVQCGPAEGPLVVLLHGFPEFWYGWRHQIEALAAAGYRVWVPDQRGYNLSDKPPRVHDYQIEQLGADVLGLLDAAGEQQAFVVGHDWGAAVTWWLAGHHPERLKRVAILNVPHPAVLGQALRHTPRQLAKSWYIFFFQLPWLPEQLFRRRQFQFGRRALRGTSRINTFTREDLKQYVAAWARPGALTGMINWYRAAFRKARRVGQVRRIAIPVRILWGRQDAFLEPKLAELSVGQCDNAELMYFDKATHWLHQEEPTAVNKLLLDFLAAEPASSLS</sequence>
<dbReference type="Pfam" id="PF00561">
    <property type="entry name" value="Abhydrolase_1"/>
    <property type="match status" value="1"/>
</dbReference>
<dbReference type="EMBL" id="CP053538">
    <property type="protein sequence ID" value="QJX47415.1"/>
    <property type="molecule type" value="Genomic_DNA"/>
</dbReference>
<gene>
    <name evidence="3" type="ORF">HMJ29_10890</name>
</gene>
<dbReference type="PRINTS" id="PR00412">
    <property type="entry name" value="EPOXHYDRLASE"/>
</dbReference>
<name>A0A6M6BK10_9BACT</name>
<evidence type="ECO:0000259" key="2">
    <source>
        <dbReference type="Pfam" id="PF00561"/>
    </source>
</evidence>
<evidence type="ECO:0000313" key="3">
    <source>
        <dbReference type="EMBL" id="QJX47415.1"/>
    </source>
</evidence>
<evidence type="ECO:0000256" key="1">
    <source>
        <dbReference type="ARBA" id="ARBA00022801"/>
    </source>
</evidence>
<reference evidence="3 4" key="1">
    <citation type="submission" date="2020-05" db="EMBL/GenBank/DDBJ databases">
        <title>Complete genome sequence of Hymenobacter sp. TS19 in Coasted Sand Dune.</title>
        <authorList>
            <person name="Lee J.-H."/>
            <person name="Jung J.-H."/>
            <person name="Jeong S."/>
            <person name="Zhao L."/>
            <person name="Kim M.-K."/>
            <person name="Seo H.-S."/>
            <person name="Lim S."/>
        </authorList>
    </citation>
    <scope>NUCLEOTIDE SEQUENCE [LARGE SCALE GENOMIC DNA]</scope>
    <source>
        <strain evidence="3 4">TS19</strain>
    </source>
</reference>
<dbReference type="SUPFAM" id="SSF53474">
    <property type="entry name" value="alpha/beta-Hydrolases"/>
    <property type="match status" value="1"/>
</dbReference>
<proteinExistence type="predicted"/>
<dbReference type="Gene3D" id="3.40.50.1820">
    <property type="entry name" value="alpha/beta hydrolase"/>
    <property type="match status" value="1"/>
</dbReference>
<protein>
    <submittedName>
        <fullName evidence="3">Alpha/beta hydrolase</fullName>
    </submittedName>
</protein>
<dbReference type="RefSeq" id="WP_171591507.1">
    <property type="nucleotide sequence ID" value="NZ_CP053538.1"/>
</dbReference>
<dbReference type="KEGG" id="hts:HMJ29_10890"/>
<feature type="domain" description="AB hydrolase-1" evidence="2">
    <location>
        <begin position="28"/>
        <end position="274"/>
    </location>
</feature>